<proteinExistence type="inferred from homology"/>
<dbReference type="InterPro" id="IPR027417">
    <property type="entry name" value="P-loop_NTPase"/>
</dbReference>
<dbReference type="EMBL" id="QMKO01003723">
    <property type="protein sequence ID" value="RTG80950.1"/>
    <property type="molecule type" value="Genomic_DNA"/>
</dbReference>
<dbReference type="AlphaFoldDB" id="A0A430PZS2"/>
<protein>
    <submittedName>
        <fullName evidence="5">Kinesin family member 1</fullName>
    </submittedName>
</protein>
<keyword evidence="3" id="KW-0505">Motor protein</keyword>
<dbReference type="GO" id="GO:0007018">
    <property type="term" value="P:microtubule-based movement"/>
    <property type="evidence" value="ECO:0007669"/>
    <property type="project" value="InterPro"/>
</dbReference>
<evidence type="ECO:0000313" key="5">
    <source>
        <dbReference type="EMBL" id="RTG80950.1"/>
    </source>
</evidence>
<evidence type="ECO:0000259" key="4">
    <source>
        <dbReference type="PROSITE" id="PS50067"/>
    </source>
</evidence>
<dbReference type="SUPFAM" id="SSF52540">
    <property type="entry name" value="P-loop containing nucleoside triphosphate hydrolases"/>
    <property type="match status" value="1"/>
</dbReference>
<keyword evidence="2 3" id="KW-0067">ATP-binding</keyword>
<organism evidence="5 6">
    <name type="scientific">Schistosoma bovis</name>
    <name type="common">Blood fluke</name>
    <dbReference type="NCBI Taxonomy" id="6184"/>
    <lineage>
        <taxon>Eukaryota</taxon>
        <taxon>Metazoa</taxon>
        <taxon>Spiralia</taxon>
        <taxon>Lophotrochozoa</taxon>
        <taxon>Platyhelminthes</taxon>
        <taxon>Trematoda</taxon>
        <taxon>Digenea</taxon>
        <taxon>Strigeidida</taxon>
        <taxon>Schistosomatoidea</taxon>
        <taxon>Schistosomatidae</taxon>
        <taxon>Schistosoma</taxon>
    </lineage>
</organism>
<gene>
    <name evidence="5" type="ORF">DC041_0002923</name>
</gene>
<evidence type="ECO:0000256" key="1">
    <source>
        <dbReference type="ARBA" id="ARBA00022741"/>
    </source>
</evidence>
<evidence type="ECO:0000313" key="6">
    <source>
        <dbReference type="Proteomes" id="UP000290809"/>
    </source>
</evidence>
<dbReference type="PROSITE" id="PS50067">
    <property type="entry name" value="KINESIN_MOTOR_2"/>
    <property type="match status" value="1"/>
</dbReference>
<reference evidence="5 6" key="1">
    <citation type="journal article" date="2019" name="PLoS Pathog.">
        <title>Genome sequence of the bovine parasite Schistosoma bovis Tanzania.</title>
        <authorList>
            <person name="Oey H."/>
            <person name="Zakrzewski M."/>
            <person name="Gobert G."/>
            <person name="Gravermann K."/>
            <person name="Stoye J."/>
            <person name="Jones M."/>
            <person name="Mcmanus D."/>
            <person name="Krause L."/>
        </authorList>
    </citation>
    <scope>NUCLEOTIDE SEQUENCE [LARGE SCALE GENOMIC DNA]</scope>
    <source>
        <strain evidence="5 6">TAN1997</strain>
    </source>
</reference>
<comment type="similarity">
    <text evidence="3">Belongs to the TRAFAC class myosin-kinesin ATPase superfamily. Kinesin family.</text>
</comment>
<dbReference type="SMART" id="SM00129">
    <property type="entry name" value="KISc"/>
    <property type="match status" value="1"/>
</dbReference>
<accession>A0A430PZS2</accession>
<dbReference type="GO" id="GO:0008017">
    <property type="term" value="F:microtubule binding"/>
    <property type="evidence" value="ECO:0007669"/>
    <property type="project" value="InterPro"/>
</dbReference>
<evidence type="ECO:0000256" key="3">
    <source>
        <dbReference type="PROSITE-ProRule" id="PRU00283"/>
    </source>
</evidence>
<dbReference type="GO" id="GO:0003777">
    <property type="term" value="F:microtubule motor activity"/>
    <property type="evidence" value="ECO:0007669"/>
    <property type="project" value="InterPro"/>
</dbReference>
<keyword evidence="1 3" id="KW-0547">Nucleotide-binding</keyword>
<feature type="domain" description="Kinesin motor" evidence="4">
    <location>
        <begin position="1"/>
        <end position="199"/>
    </location>
</feature>
<dbReference type="PANTHER" id="PTHR47117:SF10">
    <property type="entry name" value="KINESIN-LIKE PROTEIN KIF1B"/>
    <property type="match status" value="1"/>
</dbReference>
<dbReference type="Pfam" id="PF00225">
    <property type="entry name" value="Kinesin"/>
    <property type="match status" value="1"/>
</dbReference>
<dbReference type="STRING" id="6184.A0A430PZS2"/>
<dbReference type="InterPro" id="IPR001752">
    <property type="entry name" value="Kinesin_motor_dom"/>
</dbReference>
<feature type="binding site" evidence="3">
    <location>
        <begin position="82"/>
        <end position="89"/>
    </location>
    <ligand>
        <name>ATP</name>
        <dbReference type="ChEBI" id="CHEBI:30616"/>
    </ligand>
</feature>
<dbReference type="PANTHER" id="PTHR47117">
    <property type="entry name" value="STAR-RELATED LIPID TRANSFER PROTEIN 9"/>
    <property type="match status" value="1"/>
</dbReference>
<sequence>MNKNIPKYINHDDVSAFILSNGIRKPNSKEPSKVFEFDYSYWSHTDKSDPLYADQKQVYNDIGNDALNHALEGYNVCIFAYGQTGSGKSYTMMGKPGVEGQEGIIPQLCRDLFKKLNRTTSGQIIQHMVEVSYMEIYCERVRDLLDPKSKGNLRVREHPILGPYVEDLSKCAVISFDEINELIDVGNKARFVTKYYVLQ</sequence>
<dbReference type="Gene3D" id="3.40.850.10">
    <property type="entry name" value="Kinesin motor domain"/>
    <property type="match status" value="1"/>
</dbReference>
<comment type="caution">
    <text evidence="5">The sequence shown here is derived from an EMBL/GenBank/DDBJ whole genome shotgun (WGS) entry which is preliminary data.</text>
</comment>
<dbReference type="Proteomes" id="UP000290809">
    <property type="component" value="Unassembled WGS sequence"/>
</dbReference>
<evidence type="ECO:0000256" key="2">
    <source>
        <dbReference type="ARBA" id="ARBA00022840"/>
    </source>
</evidence>
<dbReference type="InterPro" id="IPR036961">
    <property type="entry name" value="Kinesin_motor_dom_sf"/>
</dbReference>
<dbReference type="GO" id="GO:0005524">
    <property type="term" value="F:ATP binding"/>
    <property type="evidence" value="ECO:0007669"/>
    <property type="project" value="UniProtKB-UniRule"/>
</dbReference>
<keyword evidence="6" id="KW-1185">Reference proteome</keyword>
<name>A0A430PZS2_SCHBO</name>